<proteinExistence type="inferred from homology"/>
<comment type="subcellular location">
    <subcellularLocation>
        <location evidence="1 9">Cell inner membrane</location>
        <topology evidence="1 9">Multi-pass membrane protein</topology>
    </subcellularLocation>
</comment>
<evidence type="ECO:0000256" key="7">
    <source>
        <dbReference type="ARBA" id="ARBA00023136"/>
    </source>
</evidence>
<keyword evidence="12" id="KW-1185">Reference proteome</keyword>
<keyword evidence="2 9" id="KW-0813">Transport</keyword>
<comment type="function">
    <text evidence="9">Part of the tripartite ATP-independent periplasmic (TRAP) transport system.</text>
</comment>
<evidence type="ECO:0000256" key="4">
    <source>
        <dbReference type="ARBA" id="ARBA00022519"/>
    </source>
</evidence>
<comment type="subunit">
    <text evidence="9">The complex comprises the extracytoplasmic solute receptor protein and the two transmembrane proteins.</text>
</comment>
<name>A0ABP3QTT2_9PROT</name>
<dbReference type="RefSeq" id="WP_343896723.1">
    <property type="nucleotide sequence ID" value="NZ_BAAAFZ010000055.1"/>
</dbReference>
<keyword evidence="7 9" id="KW-0472">Membrane</keyword>
<comment type="similarity">
    <text evidence="8 9">Belongs to the TRAP transporter small permease family.</text>
</comment>
<evidence type="ECO:0000256" key="6">
    <source>
        <dbReference type="ARBA" id="ARBA00022989"/>
    </source>
</evidence>
<dbReference type="EMBL" id="BAAAFZ010000055">
    <property type="protein sequence ID" value="GAA0594067.1"/>
    <property type="molecule type" value="Genomic_DNA"/>
</dbReference>
<evidence type="ECO:0000256" key="1">
    <source>
        <dbReference type="ARBA" id="ARBA00004429"/>
    </source>
</evidence>
<dbReference type="PANTHER" id="PTHR35011:SF10">
    <property type="entry name" value="TRAP TRANSPORTER SMALL PERMEASE PROTEIN"/>
    <property type="match status" value="1"/>
</dbReference>
<evidence type="ECO:0000256" key="5">
    <source>
        <dbReference type="ARBA" id="ARBA00022692"/>
    </source>
</evidence>
<accession>A0ABP3QTT2</accession>
<keyword evidence="4 9" id="KW-0997">Cell inner membrane</keyword>
<evidence type="ECO:0000256" key="2">
    <source>
        <dbReference type="ARBA" id="ARBA00022448"/>
    </source>
</evidence>
<evidence type="ECO:0000256" key="9">
    <source>
        <dbReference type="RuleBase" id="RU369079"/>
    </source>
</evidence>
<feature type="transmembrane region" description="Helical" evidence="9">
    <location>
        <begin position="131"/>
        <end position="157"/>
    </location>
</feature>
<evidence type="ECO:0000313" key="11">
    <source>
        <dbReference type="EMBL" id="GAA0594067.1"/>
    </source>
</evidence>
<protein>
    <recommendedName>
        <fullName evidence="9">TRAP transporter small permease protein</fullName>
    </recommendedName>
</protein>
<evidence type="ECO:0000256" key="8">
    <source>
        <dbReference type="ARBA" id="ARBA00038436"/>
    </source>
</evidence>
<keyword evidence="3" id="KW-1003">Cell membrane</keyword>
<organism evidence="11 12">
    <name type="scientific">Craurococcus roseus</name>
    <dbReference type="NCBI Taxonomy" id="77585"/>
    <lineage>
        <taxon>Bacteria</taxon>
        <taxon>Pseudomonadati</taxon>
        <taxon>Pseudomonadota</taxon>
        <taxon>Alphaproteobacteria</taxon>
        <taxon>Acetobacterales</taxon>
        <taxon>Acetobacteraceae</taxon>
        <taxon>Craurococcus</taxon>
    </lineage>
</organism>
<reference evidence="12" key="1">
    <citation type="journal article" date="2019" name="Int. J. Syst. Evol. Microbiol.">
        <title>The Global Catalogue of Microorganisms (GCM) 10K type strain sequencing project: providing services to taxonomists for standard genome sequencing and annotation.</title>
        <authorList>
            <consortium name="The Broad Institute Genomics Platform"/>
            <consortium name="The Broad Institute Genome Sequencing Center for Infectious Disease"/>
            <person name="Wu L."/>
            <person name="Ma J."/>
        </authorList>
    </citation>
    <scope>NUCLEOTIDE SEQUENCE [LARGE SCALE GENOMIC DNA]</scope>
    <source>
        <strain evidence="12">JCM 9933</strain>
    </source>
</reference>
<dbReference type="PANTHER" id="PTHR35011">
    <property type="entry name" value="2,3-DIKETO-L-GULONATE TRAP TRANSPORTER SMALL PERMEASE PROTEIN YIAM"/>
    <property type="match status" value="1"/>
</dbReference>
<feature type="transmembrane region" description="Helical" evidence="9">
    <location>
        <begin position="89"/>
        <end position="111"/>
    </location>
</feature>
<gene>
    <name evidence="11" type="ORF">GCM10009416_35560</name>
</gene>
<dbReference type="Proteomes" id="UP001501588">
    <property type="component" value="Unassembled WGS sequence"/>
</dbReference>
<feature type="domain" description="Tripartite ATP-independent periplasmic transporters DctQ component" evidence="10">
    <location>
        <begin position="27"/>
        <end position="155"/>
    </location>
</feature>
<evidence type="ECO:0000313" key="12">
    <source>
        <dbReference type="Proteomes" id="UP001501588"/>
    </source>
</evidence>
<comment type="caution">
    <text evidence="9">Lacks conserved residue(s) required for the propagation of feature annotation.</text>
</comment>
<evidence type="ECO:0000256" key="3">
    <source>
        <dbReference type="ARBA" id="ARBA00022475"/>
    </source>
</evidence>
<comment type="caution">
    <text evidence="11">The sequence shown here is derived from an EMBL/GenBank/DDBJ whole genome shotgun (WGS) entry which is preliminary data.</text>
</comment>
<keyword evidence="6 9" id="KW-1133">Transmembrane helix</keyword>
<keyword evidence="5 9" id="KW-0812">Transmembrane</keyword>
<evidence type="ECO:0000259" key="10">
    <source>
        <dbReference type="Pfam" id="PF04290"/>
    </source>
</evidence>
<dbReference type="Pfam" id="PF04290">
    <property type="entry name" value="DctQ"/>
    <property type="match status" value="1"/>
</dbReference>
<dbReference type="InterPro" id="IPR007387">
    <property type="entry name" value="TRAP_DctQ"/>
</dbReference>
<sequence length="182" mass="18922">MRLLEAAAHGLARAAGWLASAATLLCLLLVCASVAARYLFAAPMGWSDKVAGWLVVALVLLAAPEAQRRFEHIGVDVAVGRIGPRLARYAHLLGALSVALVAAILLAAGIEAVQFSRMIGMMTDVEGVPEWWIQALLPVGAALLLLVALAQAAALALGREPPHLPRGNPEEALDAGKVACAE</sequence>
<dbReference type="InterPro" id="IPR055348">
    <property type="entry name" value="DctQ"/>
</dbReference>